<keyword evidence="2" id="KW-1185">Reference proteome</keyword>
<dbReference type="Proteomes" id="UP001175211">
    <property type="component" value="Unassembled WGS sequence"/>
</dbReference>
<evidence type="ECO:0000313" key="1">
    <source>
        <dbReference type="EMBL" id="KAK0460217.1"/>
    </source>
</evidence>
<name>A0AA39N6Z6_ARMTA</name>
<accession>A0AA39N6Z6</accession>
<comment type="caution">
    <text evidence="1">The sequence shown here is derived from an EMBL/GenBank/DDBJ whole genome shotgun (WGS) entry which is preliminary data.</text>
</comment>
<dbReference type="AlphaFoldDB" id="A0AA39N6Z6"/>
<organism evidence="1 2">
    <name type="scientific">Armillaria tabescens</name>
    <name type="common">Ringless honey mushroom</name>
    <name type="synonym">Agaricus tabescens</name>
    <dbReference type="NCBI Taxonomy" id="1929756"/>
    <lineage>
        <taxon>Eukaryota</taxon>
        <taxon>Fungi</taxon>
        <taxon>Dikarya</taxon>
        <taxon>Basidiomycota</taxon>
        <taxon>Agaricomycotina</taxon>
        <taxon>Agaricomycetes</taxon>
        <taxon>Agaricomycetidae</taxon>
        <taxon>Agaricales</taxon>
        <taxon>Marasmiineae</taxon>
        <taxon>Physalacriaceae</taxon>
        <taxon>Desarmillaria</taxon>
    </lineage>
</organism>
<proteinExistence type="predicted"/>
<dbReference type="EMBL" id="JAUEPS010000013">
    <property type="protein sequence ID" value="KAK0460217.1"/>
    <property type="molecule type" value="Genomic_DNA"/>
</dbReference>
<protein>
    <submittedName>
        <fullName evidence="1">Uncharacterized protein</fullName>
    </submittedName>
</protein>
<gene>
    <name evidence="1" type="ORF">EV420DRAFT_255633</name>
</gene>
<dbReference type="GeneID" id="85364984"/>
<dbReference type="RefSeq" id="XP_060332343.1">
    <property type="nucleotide sequence ID" value="XM_060481436.1"/>
</dbReference>
<reference evidence="1" key="1">
    <citation type="submission" date="2023-06" db="EMBL/GenBank/DDBJ databases">
        <authorList>
            <consortium name="Lawrence Berkeley National Laboratory"/>
            <person name="Ahrendt S."/>
            <person name="Sahu N."/>
            <person name="Indic B."/>
            <person name="Wong-Bajracharya J."/>
            <person name="Merenyi Z."/>
            <person name="Ke H.-M."/>
            <person name="Monk M."/>
            <person name="Kocsube S."/>
            <person name="Drula E."/>
            <person name="Lipzen A."/>
            <person name="Balint B."/>
            <person name="Henrissat B."/>
            <person name="Andreopoulos B."/>
            <person name="Martin F.M."/>
            <person name="Harder C.B."/>
            <person name="Rigling D."/>
            <person name="Ford K.L."/>
            <person name="Foster G.D."/>
            <person name="Pangilinan J."/>
            <person name="Papanicolaou A."/>
            <person name="Barry K."/>
            <person name="LaButti K."/>
            <person name="Viragh M."/>
            <person name="Koriabine M."/>
            <person name="Yan M."/>
            <person name="Riley R."/>
            <person name="Champramary S."/>
            <person name="Plett K.L."/>
            <person name="Tsai I.J."/>
            <person name="Slot J."/>
            <person name="Sipos G."/>
            <person name="Plett J."/>
            <person name="Nagy L.G."/>
            <person name="Grigoriev I.V."/>
        </authorList>
    </citation>
    <scope>NUCLEOTIDE SEQUENCE</scope>
    <source>
        <strain evidence="1">CCBAS 213</strain>
    </source>
</reference>
<evidence type="ECO:0000313" key="2">
    <source>
        <dbReference type="Proteomes" id="UP001175211"/>
    </source>
</evidence>
<sequence>MGAAFKFMWRRWRKSTKSRLACTALWISKSCIDRCLAVSYSYARAIEWPELSVHDGAKTYSLTVYKRRKVIGSIKLALLHHEVHNPRLTYPRSRWHFGRCRDVQLSNLGPDDLCERTIQLDLVIRSLLQREFAFHHCPPDRRRIQLQALRDNARKGPSAHDFRPLQVLLRTHAVLLLRVTEVWQFPNSGSRNIYCLLRYSCNKRGDVGCCHCLVSLFIFLLDNTLSSFTCTDYGDGVYRRLNLYQCRVFRASSDIDNLWDREGQNIAILERTISFKSVPTGIAYV</sequence>